<evidence type="ECO:0000313" key="2">
    <source>
        <dbReference type="Proteomes" id="UP000262073"/>
    </source>
</evidence>
<reference evidence="1 2" key="1">
    <citation type="submission" date="2018-08" db="EMBL/GenBank/DDBJ databases">
        <title>Salinimonas sediminis sp. nov., a piezophilic bacterium isolated from a deep-sea sediment sample from the New Britain Trench.</title>
        <authorList>
            <person name="Cao J."/>
        </authorList>
    </citation>
    <scope>NUCLEOTIDE SEQUENCE [LARGE SCALE GENOMIC DNA]</scope>
    <source>
        <strain evidence="1 2">N102</strain>
    </source>
</reference>
<dbReference type="EMBL" id="CP031769">
    <property type="protein sequence ID" value="AXR05236.1"/>
    <property type="molecule type" value="Genomic_DNA"/>
</dbReference>
<dbReference type="AlphaFoldDB" id="A0A346NI79"/>
<sequence length="61" mass="6815">MYYVNTADATAEDEARTIGGGMPTFMWVGKCLIGNEKWVEGGRGRFVFALAVFRIAKINQR</sequence>
<organism evidence="1 2">
    <name type="scientific">Salinimonas sediminis</name>
    <dbReference type="NCBI Taxonomy" id="2303538"/>
    <lineage>
        <taxon>Bacteria</taxon>
        <taxon>Pseudomonadati</taxon>
        <taxon>Pseudomonadota</taxon>
        <taxon>Gammaproteobacteria</taxon>
        <taxon>Alteromonadales</taxon>
        <taxon>Alteromonadaceae</taxon>
        <taxon>Alteromonas/Salinimonas group</taxon>
        <taxon>Salinimonas</taxon>
    </lineage>
</organism>
<name>A0A346NI79_9ALTE</name>
<gene>
    <name evidence="1" type="ORF">D0Y50_01920</name>
</gene>
<evidence type="ECO:0000313" key="1">
    <source>
        <dbReference type="EMBL" id="AXR05236.1"/>
    </source>
</evidence>
<protein>
    <submittedName>
        <fullName evidence="1">Uncharacterized protein</fullName>
    </submittedName>
</protein>
<dbReference type="KEGG" id="salm:D0Y50_01920"/>
<proteinExistence type="predicted"/>
<keyword evidence="2" id="KW-1185">Reference proteome</keyword>
<accession>A0A346NI79</accession>
<dbReference type="Proteomes" id="UP000262073">
    <property type="component" value="Chromosome"/>
</dbReference>